<feature type="domain" description="Glycosyltransferase 2-like" evidence="1">
    <location>
        <begin position="7"/>
        <end position="171"/>
    </location>
</feature>
<keyword evidence="3" id="KW-1185">Reference proteome</keyword>
<evidence type="ECO:0000313" key="3">
    <source>
        <dbReference type="Proteomes" id="UP001268256"/>
    </source>
</evidence>
<dbReference type="SUPFAM" id="SSF53448">
    <property type="entry name" value="Nucleotide-diphospho-sugar transferases"/>
    <property type="match status" value="1"/>
</dbReference>
<dbReference type="PANTHER" id="PTHR48090">
    <property type="entry name" value="UNDECAPRENYL-PHOSPHATE 4-DEOXY-4-FORMAMIDO-L-ARABINOSE TRANSFERASE-RELATED"/>
    <property type="match status" value="1"/>
</dbReference>
<dbReference type="Proteomes" id="UP001268256">
    <property type="component" value="Unassembled WGS sequence"/>
</dbReference>
<dbReference type="InterPro" id="IPR001173">
    <property type="entry name" value="Glyco_trans_2-like"/>
</dbReference>
<dbReference type="CDD" id="cd04179">
    <property type="entry name" value="DPM_DPG-synthase_like"/>
    <property type="match status" value="1"/>
</dbReference>
<dbReference type="PANTHER" id="PTHR48090:SF7">
    <property type="entry name" value="RFBJ PROTEIN"/>
    <property type="match status" value="1"/>
</dbReference>
<proteinExistence type="predicted"/>
<gene>
    <name evidence="2" type="ORF">RIF25_11930</name>
</gene>
<dbReference type="AlphaFoldDB" id="A0AAE4FSR6"/>
<dbReference type="Pfam" id="PF00535">
    <property type="entry name" value="Glycos_transf_2"/>
    <property type="match status" value="1"/>
</dbReference>
<dbReference type="InterPro" id="IPR050256">
    <property type="entry name" value="Glycosyltransferase_2"/>
</dbReference>
<sequence length="232" mass="26458">MSNLKLSVIVPCYNEAATIRQVIDAIHNSPIVDQEIIVVDDCSSDGTQEILRQDIEPLVSQVIYHPRNLGKGAALRTGLGQMTGDIAIIQDADLEYSPQDYPLMLEPILQGRADVVYGSRFQGAAPHRVVYYWHRVGNGFLTTLSNMFTNINLTDMETCYKAFRKEIIQQIRIEENRFGFEPEITAKVAKLNCRIYEVGISYYGRSYKEGKKINWQDGVWAIICILKYNLFR</sequence>
<organism evidence="2 3">
    <name type="scientific">Pseudocalidococcus azoricus BACA0444</name>
    <dbReference type="NCBI Taxonomy" id="2918990"/>
    <lineage>
        <taxon>Bacteria</taxon>
        <taxon>Bacillati</taxon>
        <taxon>Cyanobacteriota</taxon>
        <taxon>Cyanophyceae</taxon>
        <taxon>Acaryochloridales</taxon>
        <taxon>Thermosynechococcaceae</taxon>
        <taxon>Pseudocalidococcus</taxon>
        <taxon>Pseudocalidococcus azoricus</taxon>
    </lineage>
</organism>
<name>A0AAE4FSR6_9CYAN</name>
<dbReference type="EMBL" id="JAVMIP010000013">
    <property type="protein sequence ID" value="MDS3861515.1"/>
    <property type="molecule type" value="Genomic_DNA"/>
</dbReference>
<reference evidence="3" key="1">
    <citation type="submission" date="2023-07" db="EMBL/GenBank/DDBJ databases">
        <authorList>
            <person name="Luz R."/>
            <person name="Cordeiro R."/>
            <person name="Fonseca A."/>
            <person name="Goncalves V."/>
        </authorList>
    </citation>
    <scope>NUCLEOTIDE SEQUENCE [LARGE SCALE GENOMIC DNA]</scope>
    <source>
        <strain evidence="3">BACA0444</strain>
    </source>
</reference>
<comment type="caution">
    <text evidence="2">The sequence shown here is derived from an EMBL/GenBank/DDBJ whole genome shotgun (WGS) entry which is preliminary data.</text>
</comment>
<accession>A0AAE4FSR6</accession>
<dbReference type="InterPro" id="IPR029044">
    <property type="entry name" value="Nucleotide-diphossugar_trans"/>
</dbReference>
<evidence type="ECO:0000313" key="2">
    <source>
        <dbReference type="EMBL" id="MDS3861515.1"/>
    </source>
</evidence>
<evidence type="ECO:0000259" key="1">
    <source>
        <dbReference type="Pfam" id="PF00535"/>
    </source>
</evidence>
<protein>
    <submittedName>
        <fullName evidence="2">Glycosyltransferase family 2 protein</fullName>
    </submittedName>
</protein>
<dbReference type="Gene3D" id="3.90.550.10">
    <property type="entry name" value="Spore Coat Polysaccharide Biosynthesis Protein SpsA, Chain A"/>
    <property type="match status" value="1"/>
</dbReference>